<name>A0A0E4BWI8_9BRAD</name>
<sequence length="119" mass="12592">MMACRILRLVLAVLVTAGLMVAPLVTPAAAEPLMASDMQMTGAQDMSADMPCCPDEQNSKQCQDCPLLAICMLKALQAGPVVATAIRYARPLALLRPLDDAIGDGLTRPPPDHPPRSIV</sequence>
<protein>
    <submittedName>
        <fullName evidence="3">Uncharacterized protein</fullName>
    </submittedName>
</protein>
<evidence type="ECO:0000256" key="2">
    <source>
        <dbReference type="SAM" id="SignalP"/>
    </source>
</evidence>
<gene>
    <name evidence="3" type="ORF">NK6_9651</name>
</gene>
<organism evidence="3 4">
    <name type="scientific">Bradyrhizobium diazoefficiens</name>
    <dbReference type="NCBI Taxonomy" id="1355477"/>
    <lineage>
        <taxon>Bacteria</taxon>
        <taxon>Pseudomonadati</taxon>
        <taxon>Pseudomonadota</taxon>
        <taxon>Alphaproteobacteria</taxon>
        <taxon>Hyphomicrobiales</taxon>
        <taxon>Nitrobacteraceae</taxon>
        <taxon>Bradyrhizobium</taxon>
    </lineage>
</organism>
<dbReference type="Proteomes" id="UP000063308">
    <property type="component" value="Chromosome"/>
</dbReference>
<feature type="signal peptide" evidence="2">
    <location>
        <begin position="1"/>
        <end position="30"/>
    </location>
</feature>
<evidence type="ECO:0000313" key="3">
    <source>
        <dbReference type="EMBL" id="BAR62789.1"/>
    </source>
</evidence>
<feature type="compositionally biased region" description="Basic and acidic residues" evidence="1">
    <location>
        <begin position="110"/>
        <end position="119"/>
    </location>
</feature>
<keyword evidence="2" id="KW-0732">Signal</keyword>
<dbReference type="EMBL" id="AP014685">
    <property type="protein sequence ID" value="BAR62789.1"/>
    <property type="molecule type" value="Genomic_DNA"/>
</dbReference>
<dbReference type="AlphaFoldDB" id="A0A0E4BWI8"/>
<reference evidence="3 4" key="1">
    <citation type="submission" date="2014-11" db="EMBL/GenBank/DDBJ databases">
        <title>Symbiosis island explosion on the genome of extra-slow-growing strains of soybean bradyrhizobia with massive insertion sequences.</title>
        <authorList>
            <person name="Iida T."/>
            <person name="Minamisawa K."/>
        </authorList>
    </citation>
    <scope>NUCLEOTIDE SEQUENCE [LARGE SCALE GENOMIC DNA]</scope>
    <source>
        <strain evidence="3 4">NK6</strain>
    </source>
</reference>
<evidence type="ECO:0000313" key="4">
    <source>
        <dbReference type="Proteomes" id="UP000063308"/>
    </source>
</evidence>
<evidence type="ECO:0000256" key="1">
    <source>
        <dbReference type="SAM" id="MobiDB-lite"/>
    </source>
</evidence>
<feature type="region of interest" description="Disordered" evidence="1">
    <location>
        <begin position="100"/>
        <end position="119"/>
    </location>
</feature>
<proteinExistence type="predicted"/>
<accession>A0A0E4BWI8</accession>
<feature type="chain" id="PRO_5030006301" evidence="2">
    <location>
        <begin position="31"/>
        <end position="119"/>
    </location>
</feature>
<dbReference type="RefSeq" id="WP_028171698.1">
    <property type="nucleotide sequence ID" value="NZ_AP022639.1"/>
</dbReference>